<evidence type="ECO:0000313" key="3">
    <source>
        <dbReference type="Proteomes" id="UP001183388"/>
    </source>
</evidence>
<reference evidence="3" key="1">
    <citation type="submission" date="2023-07" db="EMBL/GenBank/DDBJ databases">
        <title>30 novel species of actinomycetes from the DSMZ collection.</title>
        <authorList>
            <person name="Nouioui I."/>
        </authorList>
    </citation>
    <scope>NUCLEOTIDE SEQUENCE [LARGE SCALE GENOMIC DNA]</scope>
    <source>
        <strain evidence="3">DSM 44917</strain>
    </source>
</reference>
<evidence type="ECO:0000256" key="1">
    <source>
        <dbReference type="SAM" id="Coils"/>
    </source>
</evidence>
<name>A0ABU2LA15_9ACTN</name>
<evidence type="ECO:0000313" key="2">
    <source>
        <dbReference type="EMBL" id="MDT0308419.1"/>
    </source>
</evidence>
<keyword evidence="1" id="KW-0175">Coiled coil</keyword>
<sequence length="192" mass="20703">MDPSLSALIVAVVGVTGTLASGLFAHRSALRTKAVELEHAARQSREERVDAERRASLEARRTSYIALNQAMRQFHAALSADRASAAAGEAPGAGREEYRRALRDAYAQAQMIATDAVLVAGGDLVHRLNRIHRLLAAWETSGAPEGGSGAPDGIGERLEESSRLLYEVRQRMRLDLGITELPVERPDGHGES</sequence>
<comment type="caution">
    <text evidence="2">The sequence shown here is derived from an EMBL/GenBank/DDBJ whole genome shotgun (WGS) entry which is preliminary data.</text>
</comment>
<dbReference type="RefSeq" id="WP_311631370.1">
    <property type="nucleotide sequence ID" value="NZ_JAVREN010000022.1"/>
</dbReference>
<dbReference type="Proteomes" id="UP001183388">
    <property type="component" value="Unassembled WGS sequence"/>
</dbReference>
<organism evidence="2 3">
    <name type="scientific">Streptomyces boetiae</name>
    <dbReference type="NCBI Taxonomy" id="3075541"/>
    <lineage>
        <taxon>Bacteria</taxon>
        <taxon>Bacillati</taxon>
        <taxon>Actinomycetota</taxon>
        <taxon>Actinomycetes</taxon>
        <taxon>Kitasatosporales</taxon>
        <taxon>Streptomycetaceae</taxon>
        <taxon>Streptomyces</taxon>
    </lineage>
</organism>
<feature type="coiled-coil region" evidence="1">
    <location>
        <begin position="27"/>
        <end position="54"/>
    </location>
</feature>
<keyword evidence="3" id="KW-1185">Reference proteome</keyword>
<dbReference type="EMBL" id="JAVREN010000022">
    <property type="protein sequence ID" value="MDT0308419.1"/>
    <property type="molecule type" value="Genomic_DNA"/>
</dbReference>
<accession>A0ABU2LA15</accession>
<gene>
    <name evidence="2" type="ORF">RM780_15830</name>
</gene>
<proteinExistence type="predicted"/>
<protein>
    <submittedName>
        <fullName evidence="2">Uncharacterized protein</fullName>
    </submittedName>
</protein>